<keyword evidence="2" id="KW-1185">Reference proteome</keyword>
<evidence type="ECO:0000313" key="1">
    <source>
        <dbReference type="EMBL" id="GIY43346.1"/>
    </source>
</evidence>
<sequence length="173" mass="19784">MGGQRRVWGVGVELFLLKKRKRFLKNPFCFDEFDKLLFVGRKRTTLGKSSYVRKVLDFTVSPSLVKLLLNCSRPSKNPCSQMATKWAKKRANYYLEGGHFTAAKSQRATLHANDRRRRQYAGKLKRYHQTPIKKSLAAYLPPAQQIPEIMIAWTGSASLPVRTCQPETSYVGC</sequence>
<gene>
    <name evidence="1" type="ORF">CEXT_250891</name>
</gene>
<evidence type="ECO:0000313" key="2">
    <source>
        <dbReference type="Proteomes" id="UP001054945"/>
    </source>
</evidence>
<accession>A0AAV4TD92</accession>
<name>A0AAV4TD92_CAEEX</name>
<organism evidence="1 2">
    <name type="scientific">Caerostris extrusa</name>
    <name type="common">Bark spider</name>
    <name type="synonym">Caerostris bankana</name>
    <dbReference type="NCBI Taxonomy" id="172846"/>
    <lineage>
        <taxon>Eukaryota</taxon>
        <taxon>Metazoa</taxon>
        <taxon>Ecdysozoa</taxon>
        <taxon>Arthropoda</taxon>
        <taxon>Chelicerata</taxon>
        <taxon>Arachnida</taxon>
        <taxon>Araneae</taxon>
        <taxon>Araneomorphae</taxon>
        <taxon>Entelegynae</taxon>
        <taxon>Araneoidea</taxon>
        <taxon>Araneidae</taxon>
        <taxon>Caerostris</taxon>
    </lineage>
</organism>
<proteinExistence type="predicted"/>
<dbReference type="EMBL" id="BPLR01010964">
    <property type="protein sequence ID" value="GIY43346.1"/>
    <property type="molecule type" value="Genomic_DNA"/>
</dbReference>
<comment type="caution">
    <text evidence="1">The sequence shown here is derived from an EMBL/GenBank/DDBJ whole genome shotgun (WGS) entry which is preliminary data.</text>
</comment>
<protein>
    <submittedName>
        <fullName evidence="1">Uncharacterized protein</fullName>
    </submittedName>
</protein>
<dbReference type="Proteomes" id="UP001054945">
    <property type="component" value="Unassembled WGS sequence"/>
</dbReference>
<reference evidence="1 2" key="1">
    <citation type="submission" date="2021-06" db="EMBL/GenBank/DDBJ databases">
        <title>Caerostris extrusa draft genome.</title>
        <authorList>
            <person name="Kono N."/>
            <person name="Arakawa K."/>
        </authorList>
    </citation>
    <scope>NUCLEOTIDE SEQUENCE [LARGE SCALE GENOMIC DNA]</scope>
</reference>
<dbReference type="AlphaFoldDB" id="A0AAV4TD92"/>